<dbReference type="AlphaFoldDB" id="A0A4C1UMK7"/>
<comment type="caution">
    <text evidence="1">The sequence shown here is derived from an EMBL/GenBank/DDBJ whole genome shotgun (WGS) entry which is preliminary data.</text>
</comment>
<dbReference type="Proteomes" id="UP000299102">
    <property type="component" value="Unassembled WGS sequence"/>
</dbReference>
<dbReference type="EMBL" id="BGZK01000195">
    <property type="protein sequence ID" value="GBP27559.1"/>
    <property type="molecule type" value="Genomic_DNA"/>
</dbReference>
<gene>
    <name evidence="1" type="ORF">EVAR_18754_1</name>
</gene>
<name>A0A4C1UMK7_EUMVA</name>
<protein>
    <submittedName>
        <fullName evidence="1">Uncharacterized protein</fullName>
    </submittedName>
</protein>
<organism evidence="1 2">
    <name type="scientific">Eumeta variegata</name>
    <name type="common">Bagworm moth</name>
    <name type="synonym">Eumeta japonica</name>
    <dbReference type="NCBI Taxonomy" id="151549"/>
    <lineage>
        <taxon>Eukaryota</taxon>
        <taxon>Metazoa</taxon>
        <taxon>Ecdysozoa</taxon>
        <taxon>Arthropoda</taxon>
        <taxon>Hexapoda</taxon>
        <taxon>Insecta</taxon>
        <taxon>Pterygota</taxon>
        <taxon>Neoptera</taxon>
        <taxon>Endopterygota</taxon>
        <taxon>Lepidoptera</taxon>
        <taxon>Glossata</taxon>
        <taxon>Ditrysia</taxon>
        <taxon>Tineoidea</taxon>
        <taxon>Psychidae</taxon>
        <taxon>Oiketicinae</taxon>
        <taxon>Eumeta</taxon>
    </lineage>
</organism>
<evidence type="ECO:0000313" key="1">
    <source>
        <dbReference type="EMBL" id="GBP27559.1"/>
    </source>
</evidence>
<reference evidence="1 2" key="1">
    <citation type="journal article" date="2019" name="Commun. Biol.">
        <title>The bagworm genome reveals a unique fibroin gene that provides high tensile strength.</title>
        <authorList>
            <person name="Kono N."/>
            <person name="Nakamura H."/>
            <person name="Ohtoshi R."/>
            <person name="Tomita M."/>
            <person name="Numata K."/>
            <person name="Arakawa K."/>
        </authorList>
    </citation>
    <scope>NUCLEOTIDE SEQUENCE [LARGE SCALE GENOMIC DNA]</scope>
</reference>
<sequence length="95" mass="11035">MRDKRNKALGYVAVKDFPVRYNREMWQITRTAGWLDPAGRSAVQCALLIKATPDAFAAHDITARDFRQRSFVSPLVNHARRRRRGPRLVKSNERK</sequence>
<accession>A0A4C1UMK7</accession>
<evidence type="ECO:0000313" key="2">
    <source>
        <dbReference type="Proteomes" id="UP000299102"/>
    </source>
</evidence>
<keyword evidence="2" id="KW-1185">Reference proteome</keyword>
<proteinExistence type="predicted"/>